<keyword evidence="5" id="KW-0645">Protease</keyword>
<dbReference type="InterPro" id="IPR003646">
    <property type="entry name" value="SH3-like_bac-type"/>
</dbReference>
<dbReference type="SMART" id="SM00644">
    <property type="entry name" value="Ami_2"/>
    <property type="match status" value="1"/>
</dbReference>
<dbReference type="Pfam" id="PF08239">
    <property type="entry name" value="SH3_3"/>
    <property type="match status" value="1"/>
</dbReference>
<dbReference type="SMART" id="SM00287">
    <property type="entry name" value="SH3b"/>
    <property type="match status" value="2"/>
</dbReference>
<feature type="domain" description="SH3b" evidence="10">
    <location>
        <begin position="235"/>
        <end position="302"/>
    </location>
</feature>
<evidence type="ECO:0000256" key="6">
    <source>
        <dbReference type="ARBA" id="ARBA00022723"/>
    </source>
</evidence>
<dbReference type="GO" id="GO:0006508">
    <property type="term" value="P:proteolysis"/>
    <property type="evidence" value="ECO:0007669"/>
    <property type="project" value="UniProtKB-KW"/>
</dbReference>
<sequence length="387" mass="41612">MKIKKIIAIVAATVALGVGGLFAGDKADAAALYTVNNEFNLPAGAGDGRIAQNKYIILHETANPRATGRNEATYMRNNWQSAYTTDIIGDGGIDYRVGQWGYVSWGAGNANPYAPVQIELQHTSDPALFKKNYNAYVELARAAAKAYGIPLTLDEGGAGTPGIKSHLWVTQNIWGDHTDPYGYLAEMGVSKQKLANDLKYGVAGDSQDPVAPTPNPNPKPNPNPTPTSPYNIAAWNKPQVADTTVNIRAAQNTKAKIIGQLKAGDRFTATRITRNGESVNGYTTWFEVNGAGWVSGALVTETQNVAPTPTFHQENGTFVAGTTVNIRSNPSVNAGVVGQYYTGQSFHYDGYVKADGYIWAHYVSYSGQDRWVAVRNANTGIAHGSFY</sequence>
<dbReference type="Gene3D" id="3.40.80.10">
    <property type="entry name" value="Peptidoglycan recognition protein-like"/>
    <property type="match status" value="1"/>
</dbReference>
<feature type="domain" description="N-acetylmuramoyl-L-alanine amidase" evidence="11">
    <location>
        <begin position="43"/>
        <end position="181"/>
    </location>
</feature>
<organism evidence="12 13">
    <name type="scientific">Enterococcus phage 9183</name>
    <dbReference type="NCBI Taxonomy" id="2763102"/>
    <lineage>
        <taxon>Viruses</taxon>
        <taxon>Duplodnaviria</taxon>
        <taxon>Heunggongvirae</taxon>
        <taxon>Uroviricota</taxon>
        <taxon>Caudoviricetes</taxon>
        <taxon>Andrewesvirinae</taxon>
        <taxon>Denvervirus</taxon>
        <taxon>Denvervirus dv9183</taxon>
    </lineage>
</organism>
<protein>
    <recommendedName>
        <fullName evidence="8">N-acetylmuramoyl-L-alanine amidase</fullName>
    </recommendedName>
</protein>
<dbReference type="CDD" id="cd06583">
    <property type="entry name" value="PGRP"/>
    <property type="match status" value="1"/>
</dbReference>
<dbReference type="Proteomes" id="UP000516647">
    <property type="component" value="Segment"/>
</dbReference>
<gene>
    <name evidence="12" type="ORF">phi9183_ORF078</name>
</gene>
<evidence type="ECO:0000256" key="7">
    <source>
        <dbReference type="ARBA" id="ARBA00022833"/>
    </source>
</evidence>
<comment type="similarity">
    <text evidence="2">Belongs to the N-acetylmuramoyl-L-alanine amidase 2 family.</text>
</comment>
<comment type="cofactor">
    <cofactor evidence="1">
        <name>Zn(2+)</name>
        <dbReference type="ChEBI" id="CHEBI:29105"/>
    </cofactor>
</comment>
<dbReference type="GO" id="GO:0001897">
    <property type="term" value="P:symbiont-mediated cytolysis of host cell"/>
    <property type="evidence" value="ECO:0007669"/>
    <property type="project" value="UniProtKB-ARBA"/>
</dbReference>
<feature type="region of interest" description="Disordered" evidence="9">
    <location>
        <begin position="202"/>
        <end position="229"/>
    </location>
</feature>
<evidence type="ECO:0000259" key="10">
    <source>
        <dbReference type="SMART" id="SM00287"/>
    </source>
</evidence>
<keyword evidence="4" id="KW-0081">Bacteriolytic enzyme</keyword>
<evidence type="ECO:0000256" key="2">
    <source>
        <dbReference type="ARBA" id="ARBA00007553"/>
    </source>
</evidence>
<dbReference type="InterPro" id="IPR036505">
    <property type="entry name" value="Amidase/PGRP_sf"/>
</dbReference>
<dbReference type="Pfam" id="PF08460">
    <property type="entry name" value="SH3_5"/>
    <property type="match status" value="1"/>
</dbReference>
<evidence type="ECO:0000313" key="12">
    <source>
        <dbReference type="EMBL" id="QOC57571.1"/>
    </source>
</evidence>
<evidence type="ECO:0000256" key="8">
    <source>
        <dbReference type="ARBA" id="ARBA00042615"/>
    </source>
</evidence>
<reference evidence="12 13" key="1">
    <citation type="submission" date="2020-08" db="EMBL/GenBank/DDBJ databases">
        <authorList>
            <person name="Canfield G.S."/>
            <person name="Duerkop B.A."/>
        </authorList>
    </citation>
    <scope>NUCLEOTIDE SEQUENCE [LARGE SCALE GENOMIC DNA]</scope>
</reference>
<evidence type="ECO:0000313" key="13">
    <source>
        <dbReference type="Proteomes" id="UP000516647"/>
    </source>
</evidence>
<dbReference type="GO" id="GO:0042742">
    <property type="term" value="P:defense response to bacterium"/>
    <property type="evidence" value="ECO:0007669"/>
    <property type="project" value="UniProtKB-KW"/>
</dbReference>
<dbReference type="GO" id="GO:0009253">
    <property type="term" value="P:peptidoglycan catabolic process"/>
    <property type="evidence" value="ECO:0007669"/>
    <property type="project" value="InterPro"/>
</dbReference>
<keyword evidence="5" id="KW-0378">Hydrolase</keyword>
<evidence type="ECO:0000256" key="9">
    <source>
        <dbReference type="SAM" id="MobiDB-lite"/>
    </source>
</evidence>
<dbReference type="EMBL" id="MT939241">
    <property type="protein sequence ID" value="QOC57571.1"/>
    <property type="molecule type" value="Genomic_DNA"/>
</dbReference>
<keyword evidence="13" id="KW-1185">Reference proteome</keyword>
<keyword evidence="6" id="KW-0479">Metal-binding</keyword>
<feature type="domain" description="SH3b" evidence="10">
    <location>
        <begin position="314"/>
        <end position="380"/>
    </location>
</feature>
<feature type="compositionally biased region" description="Pro residues" evidence="9">
    <location>
        <begin position="211"/>
        <end position="227"/>
    </location>
</feature>
<evidence type="ECO:0000256" key="1">
    <source>
        <dbReference type="ARBA" id="ARBA00001947"/>
    </source>
</evidence>
<dbReference type="SUPFAM" id="SSF55846">
    <property type="entry name" value="N-acetylmuramoyl-L-alanine amidase-like"/>
    <property type="match status" value="1"/>
</dbReference>
<dbReference type="InterPro" id="IPR002502">
    <property type="entry name" value="Amidase_domain"/>
</dbReference>
<name>A0A7L7SMC2_9CAUD</name>
<dbReference type="GO" id="GO:0046872">
    <property type="term" value="F:metal ion binding"/>
    <property type="evidence" value="ECO:0007669"/>
    <property type="project" value="UniProtKB-KW"/>
</dbReference>
<dbReference type="Pfam" id="PF01510">
    <property type="entry name" value="Amidase_2"/>
    <property type="match status" value="1"/>
</dbReference>
<dbReference type="GO" id="GO:0008233">
    <property type="term" value="F:peptidase activity"/>
    <property type="evidence" value="ECO:0007669"/>
    <property type="project" value="UniProtKB-KW"/>
</dbReference>
<evidence type="ECO:0000256" key="3">
    <source>
        <dbReference type="ARBA" id="ARBA00022529"/>
    </source>
</evidence>
<evidence type="ECO:0000256" key="5">
    <source>
        <dbReference type="ARBA" id="ARBA00022670"/>
    </source>
</evidence>
<accession>A0A7L7SMC2</accession>
<keyword evidence="3" id="KW-0929">Antimicrobial</keyword>
<keyword evidence="7" id="KW-0862">Zinc</keyword>
<dbReference type="Gene3D" id="2.30.30.40">
    <property type="entry name" value="SH3 Domains"/>
    <property type="match status" value="2"/>
</dbReference>
<evidence type="ECO:0000256" key="4">
    <source>
        <dbReference type="ARBA" id="ARBA00022638"/>
    </source>
</evidence>
<proteinExistence type="inferred from homology"/>
<dbReference type="GO" id="GO:0008745">
    <property type="term" value="F:N-acetylmuramoyl-L-alanine amidase activity"/>
    <property type="evidence" value="ECO:0007669"/>
    <property type="project" value="InterPro"/>
</dbReference>
<evidence type="ECO:0000259" key="11">
    <source>
        <dbReference type="SMART" id="SM00644"/>
    </source>
</evidence>